<organism evidence="1 2">
    <name type="scientific">Nocardia rhamnosiphila</name>
    <dbReference type="NCBI Taxonomy" id="426716"/>
    <lineage>
        <taxon>Bacteria</taxon>
        <taxon>Bacillati</taxon>
        <taxon>Actinomycetota</taxon>
        <taxon>Actinomycetes</taxon>
        <taxon>Mycobacteriales</taxon>
        <taxon>Nocardiaceae</taxon>
        <taxon>Nocardia</taxon>
    </lineage>
</organism>
<gene>
    <name evidence="1" type="ORF">ABZ510_03135</name>
</gene>
<dbReference type="Proteomes" id="UP001550628">
    <property type="component" value="Unassembled WGS sequence"/>
</dbReference>
<evidence type="ECO:0000313" key="2">
    <source>
        <dbReference type="Proteomes" id="UP001550628"/>
    </source>
</evidence>
<evidence type="ECO:0000313" key="1">
    <source>
        <dbReference type="EMBL" id="MEU1950831.1"/>
    </source>
</evidence>
<dbReference type="EMBL" id="JBEYBF010000002">
    <property type="protein sequence ID" value="MEU1950831.1"/>
    <property type="molecule type" value="Genomic_DNA"/>
</dbReference>
<reference evidence="1 2" key="1">
    <citation type="submission" date="2024-06" db="EMBL/GenBank/DDBJ databases">
        <title>The Natural Products Discovery Center: Release of the First 8490 Sequenced Strains for Exploring Actinobacteria Biosynthetic Diversity.</title>
        <authorList>
            <person name="Kalkreuter E."/>
            <person name="Kautsar S.A."/>
            <person name="Yang D."/>
            <person name="Bader C.D."/>
            <person name="Teijaro C.N."/>
            <person name="Fluegel L."/>
            <person name="Davis C.M."/>
            <person name="Simpson J.R."/>
            <person name="Lauterbach L."/>
            <person name="Steele A.D."/>
            <person name="Gui C."/>
            <person name="Meng S."/>
            <person name="Li G."/>
            <person name="Viehrig K."/>
            <person name="Ye F."/>
            <person name="Su P."/>
            <person name="Kiefer A.F."/>
            <person name="Nichols A."/>
            <person name="Cepeda A.J."/>
            <person name="Yan W."/>
            <person name="Fan B."/>
            <person name="Jiang Y."/>
            <person name="Adhikari A."/>
            <person name="Zheng C.-J."/>
            <person name="Schuster L."/>
            <person name="Cowan T.M."/>
            <person name="Smanski M.J."/>
            <person name="Chevrette M.G."/>
            <person name="De Carvalho L.P.S."/>
            <person name="Shen B."/>
        </authorList>
    </citation>
    <scope>NUCLEOTIDE SEQUENCE [LARGE SCALE GENOMIC DNA]</scope>
    <source>
        <strain evidence="1 2">NPDC019708</strain>
    </source>
</reference>
<sequence length="283" mass="30256">MNLWRRMRDRFRDLRLSTVSALLVLGAVTGCGVEEAGQDRAEPMFGGLADSCAQVAEPAMGAIRAYTGALFSNAVEFEAESAGLSRPERPVKVCTAEYWTTEPWSAGAPLHRTITLSFSLSLGDDAVEATKRHFDRALDDTKGRVTGGLGDECFEAWGAPDNTALYVFRKSNVLVSAAVLGSNMSNREGISGPRAGRSEVEPGARAIAEALAADLGAVLTSNLKPVIFGAADRSTRCRTDRAPTEGRERSRYLWVGSPRVCVEVVSRVAGWRPVLLSHGGAIG</sequence>
<comment type="caution">
    <text evidence="1">The sequence shown here is derived from an EMBL/GenBank/DDBJ whole genome shotgun (WGS) entry which is preliminary data.</text>
</comment>
<dbReference type="RefSeq" id="WP_356958558.1">
    <property type="nucleotide sequence ID" value="NZ_JBEYBD010000013.1"/>
</dbReference>
<protein>
    <submittedName>
        <fullName evidence="1">Uncharacterized protein</fullName>
    </submittedName>
</protein>
<proteinExistence type="predicted"/>
<dbReference type="PROSITE" id="PS51257">
    <property type="entry name" value="PROKAR_LIPOPROTEIN"/>
    <property type="match status" value="1"/>
</dbReference>
<name>A0ABV2WIX6_9NOCA</name>
<keyword evidence="2" id="KW-1185">Reference proteome</keyword>
<accession>A0ABV2WIX6</accession>